<dbReference type="Gene3D" id="3.40.30.10">
    <property type="entry name" value="Glutaredoxin"/>
    <property type="match status" value="1"/>
</dbReference>
<organism evidence="11 12">
    <name type="scientific">Wohlfahrtiimonas chitiniclastica</name>
    <dbReference type="NCBI Taxonomy" id="400946"/>
    <lineage>
        <taxon>Bacteria</taxon>
        <taxon>Pseudomonadati</taxon>
        <taxon>Pseudomonadota</taxon>
        <taxon>Gammaproteobacteria</taxon>
        <taxon>Cardiobacteriales</taxon>
        <taxon>Ignatzschineriaceae</taxon>
        <taxon>Wohlfahrtiimonas</taxon>
    </lineage>
</organism>
<comment type="caution">
    <text evidence="11">The sequence shown here is derived from an EMBL/GenBank/DDBJ whole genome shotgun (WGS) entry which is preliminary data.</text>
</comment>
<evidence type="ECO:0000256" key="6">
    <source>
        <dbReference type="NCBIfam" id="TIGR01068"/>
    </source>
</evidence>
<dbReference type="InterPro" id="IPR005746">
    <property type="entry name" value="Thioredoxin"/>
</dbReference>
<dbReference type="AlphaFoldDB" id="A0AB35BXU8"/>
<comment type="similarity">
    <text evidence="1 7">Belongs to the thioredoxin family.</text>
</comment>
<keyword evidence="4 9" id="KW-1015">Disulfide bond</keyword>
<proteinExistence type="inferred from homology"/>
<evidence type="ECO:0000256" key="4">
    <source>
        <dbReference type="ARBA" id="ARBA00023157"/>
    </source>
</evidence>
<evidence type="ECO:0000256" key="3">
    <source>
        <dbReference type="ARBA" id="ARBA00022982"/>
    </source>
</evidence>
<protein>
    <recommendedName>
        <fullName evidence="6 7">Thioredoxin</fullName>
    </recommendedName>
</protein>
<dbReference type="GO" id="GO:0015035">
    <property type="term" value="F:protein-disulfide reductase activity"/>
    <property type="evidence" value="ECO:0007669"/>
    <property type="project" value="UniProtKB-UniRule"/>
</dbReference>
<evidence type="ECO:0000256" key="7">
    <source>
        <dbReference type="PIRNR" id="PIRNR000077"/>
    </source>
</evidence>
<evidence type="ECO:0000313" key="11">
    <source>
        <dbReference type="EMBL" id="MBS7824077.1"/>
    </source>
</evidence>
<feature type="active site" description="Nucleophile" evidence="8">
    <location>
        <position position="36"/>
    </location>
</feature>
<dbReference type="Pfam" id="PF00085">
    <property type="entry name" value="Thioredoxin"/>
    <property type="match status" value="1"/>
</dbReference>
<evidence type="ECO:0000256" key="1">
    <source>
        <dbReference type="ARBA" id="ARBA00008987"/>
    </source>
</evidence>
<dbReference type="NCBIfam" id="TIGR01068">
    <property type="entry name" value="thioredoxin"/>
    <property type="match status" value="1"/>
</dbReference>
<evidence type="ECO:0000256" key="2">
    <source>
        <dbReference type="ARBA" id="ARBA00022448"/>
    </source>
</evidence>
<evidence type="ECO:0000256" key="8">
    <source>
        <dbReference type="PIRSR" id="PIRSR000077-1"/>
    </source>
</evidence>
<accession>A0AB35BXU8</accession>
<feature type="disulfide bond" description="Redox-active" evidence="9">
    <location>
        <begin position="33"/>
        <end position="36"/>
    </location>
</feature>
<dbReference type="EMBL" id="JAGIBU010000001">
    <property type="protein sequence ID" value="MBS7824077.1"/>
    <property type="molecule type" value="Genomic_DNA"/>
</dbReference>
<dbReference type="GeneID" id="58262847"/>
<evidence type="ECO:0000313" key="12">
    <source>
        <dbReference type="Proteomes" id="UP000680020"/>
    </source>
</evidence>
<dbReference type="InterPro" id="IPR036249">
    <property type="entry name" value="Thioredoxin-like_sf"/>
</dbReference>
<keyword evidence="5 9" id="KW-0676">Redox-active center</keyword>
<feature type="active site" description="Nucleophile" evidence="8">
    <location>
        <position position="33"/>
    </location>
</feature>
<dbReference type="PROSITE" id="PS51352">
    <property type="entry name" value="THIOREDOXIN_2"/>
    <property type="match status" value="1"/>
</dbReference>
<dbReference type="CDD" id="cd02947">
    <property type="entry name" value="TRX_family"/>
    <property type="match status" value="1"/>
</dbReference>
<feature type="site" description="Deprotonates C-terminal active site Cys" evidence="8">
    <location>
        <position position="27"/>
    </location>
</feature>
<feature type="site" description="Contributes to redox potential value" evidence="8">
    <location>
        <position position="34"/>
    </location>
</feature>
<dbReference type="RefSeq" id="WP_172635334.1">
    <property type="nucleotide sequence ID" value="NZ_CP115969.1"/>
</dbReference>
<name>A0AB35BXU8_9GAMM</name>
<gene>
    <name evidence="11" type="primary">trxA</name>
    <name evidence="11" type="ORF">J7561_02520</name>
</gene>
<evidence type="ECO:0000259" key="10">
    <source>
        <dbReference type="PROSITE" id="PS51352"/>
    </source>
</evidence>
<dbReference type="PANTHER" id="PTHR45663">
    <property type="entry name" value="GEO12009P1"/>
    <property type="match status" value="1"/>
</dbReference>
<evidence type="ECO:0000256" key="5">
    <source>
        <dbReference type="ARBA" id="ARBA00023284"/>
    </source>
</evidence>
<dbReference type="InterPro" id="IPR013766">
    <property type="entry name" value="Thioredoxin_domain"/>
</dbReference>
<dbReference type="PANTHER" id="PTHR45663:SF11">
    <property type="entry name" value="GEO12009P1"/>
    <property type="match status" value="1"/>
</dbReference>
<dbReference type="SUPFAM" id="SSF52833">
    <property type="entry name" value="Thioredoxin-like"/>
    <property type="match status" value="1"/>
</dbReference>
<sequence length="108" mass="11827">MMSNYVNATDATFDAEVLESDVPVLVDFWADWCGPCKMIGPHVEAAAAEFAGKLKVVKLDVQENQATAMKFQIRSIPALMIFKNGQIVAQQIGALPKAQLDAFIEKNI</sequence>
<feature type="domain" description="Thioredoxin" evidence="10">
    <location>
        <begin position="1"/>
        <end position="108"/>
    </location>
</feature>
<dbReference type="PIRSF" id="PIRSF000077">
    <property type="entry name" value="Thioredoxin"/>
    <property type="match status" value="1"/>
</dbReference>
<keyword evidence="3" id="KW-0249">Electron transport</keyword>
<dbReference type="Proteomes" id="UP000680020">
    <property type="component" value="Unassembled WGS sequence"/>
</dbReference>
<reference evidence="11" key="1">
    <citation type="submission" date="2021-03" db="EMBL/GenBank/DDBJ databases">
        <title>Identification and antibiotic profiling of Wohlfahrtiimonas chitiniclastica, an underestimated human pathogen.</title>
        <authorList>
            <person name="Kopf A."/>
            <person name="Bunk B."/>
            <person name="Coldewey S."/>
            <person name="Gunzer F."/>
            <person name="Riedel T."/>
            <person name="Schroettner P."/>
        </authorList>
    </citation>
    <scope>NUCLEOTIDE SEQUENCE</scope>
    <source>
        <strain evidence="11">DSM 100917</strain>
    </source>
</reference>
<dbReference type="PRINTS" id="PR00421">
    <property type="entry name" value="THIOREDOXIN"/>
</dbReference>
<keyword evidence="2" id="KW-0813">Transport</keyword>
<feature type="site" description="Contributes to redox potential value" evidence="8">
    <location>
        <position position="35"/>
    </location>
</feature>
<dbReference type="InterPro" id="IPR017937">
    <property type="entry name" value="Thioredoxin_CS"/>
</dbReference>
<dbReference type="GO" id="GO:0005737">
    <property type="term" value="C:cytoplasm"/>
    <property type="evidence" value="ECO:0007669"/>
    <property type="project" value="TreeGrafter"/>
</dbReference>
<dbReference type="PROSITE" id="PS00194">
    <property type="entry name" value="THIOREDOXIN_1"/>
    <property type="match status" value="1"/>
</dbReference>
<dbReference type="FunFam" id="3.40.30.10:FF:000001">
    <property type="entry name" value="Thioredoxin"/>
    <property type="match status" value="1"/>
</dbReference>
<evidence type="ECO:0000256" key="9">
    <source>
        <dbReference type="PIRSR" id="PIRSR000077-4"/>
    </source>
</evidence>